<dbReference type="EMBL" id="JADNRY010000335">
    <property type="protein sequence ID" value="KAF9058948.1"/>
    <property type="molecule type" value="Genomic_DNA"/>
</dbReference>
<gene>
    <name evidence="1" type="ORF">BDP27DRAFT_1239754</name>
</gene>
<evidence type="ECO:0000313" key="1">
    <source>
        <dbReference type="EMBL" id="KAF9058948.1"/>
    </source>
</evidence>
<evidence type="ECO:0000313" key="2">
    <source>
        <dbReference type="Proteomes" id="UP000772434"/>
    </source>
</evidence>
<protein>
    <submittedName>
        <fullName evidence="1">Uncharacterized protein</fullName>
    </submittedName>
</protein>
<organism evidence="1 2">
    <name type="scientific">Rhodocollybia butyracea</name>
    <dbReference type="NCBI Taxonomy" id="206335"/>
    <lineage>
        <taxon>Eukaryota</taxon>
        <taxon>Fungi</taxon>
        <taxon>Dikarya</taxon>
        <taxon>Basidiomycota</taxon>
        <taxon>Agaricomycotina</taxon>
        <taxon>Agaricomycetes</taxon>
        <taxon>Agaricomycetidae</taxon>
        <taxon>Agaricales</taxon>
        <taxon>Marasmiineae</taxon>
        <taxon>Omphalotaceae</taxon>
        <taxon>Rhodocollybia</taxon>
    </lineage>
</organism>
<keyword evidence="2" id="KW-1185">Reference proteome</keyword>
<dbReference type="GO" id="GO:0008608">
    <property type="term" value="P:attachment of spindle microtubules to kinetochore"/>
    <property type="evidence" value="ECO:0007669"/>
    <property type="project" value="InterPro"/>
</dbReference>
<dbReference type="GO" id="GO:0005876">
    <property type="term" value="C:spindle microtubule"/>
    <property type="evidence" value="ECO:0007669"/>
    <property type="project" value="InterPro"/>
</dbReference>
<comment type="caution">
    <text evidence="1">The sequence shown here is derived from an EMBL/GenBank/DDBJ whole genome shotgun (WGS) entry which is preliminary data.</text>
</comment>
<dbReference type="InterPro" id="IPR013251">
    <property type="entry name" value="DASH_Spc19"/>
</dbReference>
<dbReference type="GO" id="GO:0042729">
    <property type="term" value="C:DASH complex"/>
    <property type="evidence" value="ECO:0007669"/>
    <property type="project" value="InterPro"/>
</dbReference>
<name>A0A9P5P8L6_9AGAR</name>
<reference evidence="1" key="1">
    <citation type="submission" date="2020-11" db="EMBL/GenBank/DDBJ databases">
        <authorList>
            <consortium name="DOE Joint Genome Institute"/>
            <person name="Ahrendt S."/>
            <person name="Riley R."/>
            <person name="Andreopoulos W."/>
            <person name="Labutti K."/>
            <person name="Pangilinan J."/>
            <person name="Ruiz-Duenas F.J."/>
            <person name="Barrasa J.M."/>
            <person name="Sanchez-Garcia M."/>
            <person name="Camarero S."/>
            <person name="Miyauchi S."/>
            <person name="Serrano A."/>
            <person name="Linde D."/>
            <person name="Babiker R."/>
            <person name="Drula E."/>
            <person name="Ayuso-Fernandez I."/>
            <person name="Pacheco R."/>
            <person name="Padilla G."/>
            <person name="Ferreira P."/>
            <person name="Barriuso J."/>
            <person name="Kellner H."/>
            <person name="Castanera R."/>
            <person name="Alfaro M."/>
            <person name="Ramirez L."/>
            <person name="Pisabarro A.G."/>
            <person name="Kuo A."/>
            <person name="Tritt A."/>
            <person name="Lipzen A."/>
            <person name="He G."/>
            <person name="Yan M."/>
            <person name="Ng V."/>
            <person name="Cullen D."/>
            <person name="Martin F."/>
            <person name="Rosso M.-N."/>
            <person name="Henrissat B."/>
            <person name="Hibbett D."/>
            <person name="Martinez A.T."/>
            <person name="Grigoriev I.V."/>
        </authorList>
    </citation>
    <scope>NUCLEOTIDE SEQUENCE</scope>
    <source>
        <strain evidence="1">AH 40177</strain>
    </source>
</reference>
<accession>A0A9P5P8L6</accession>
<proteinExistence type="predicted"/>
<sequence>MLCFSRGTLSHGPGDSIFTHGIVDISRGHISSYKSPVNSEECIASLEDCCEAQEACETQYLLRDGTHDLPQMTKVLQNQLVWLISFSLCDNFFHLDQQVFALTPSSTLQKYKANLIDELEPSILELVQRAQVGLQAVDKKAKALEMKLTAAPSRPVINSQITAAQKLEARQLVALAKQREHLEDDLKMLEQDVVASVSP</sequence>
<dbReference type="OrthoDB" id="3361333at2759"/>
<dbReference type="AlphaFoldDB" id="A0A9P5P8L6"/>
<dbReference type="Proteomes" id="UP000772434">
    <property type="component" value="Unassembled WGS sequence"/>
</dbReference>
<dbReference type="Pfam" id="PF08287">
    <property type="entry name" value="DASH_Spc19"/>
    <property type="match status" value="1"/>
</dbReference>